<gene>
    <name evidence="1" type="ORF">LSAT_V11C800415670</name>
</gene>
<sequence>MTWCLSNLIGPWSDGQKTKRTMTLSYKRLMGRMEDDSDDEAVFFGEDLTWRYIAHASGAYEPSYRNRASRVQTDGIGTLGVNKGKTNVQPSHMI</sequence>
<dbReference type="Proteomes" id="UP000235145">
    <property type="component" value="Unassembled WGS sequence"/>
</dbReference>
<organism evidence="1 2">
    <name type="scientific">Lactuca sativa</name>
    <name type="common">Garden lettuce</name>
    <dbReference type="NCBI Taxonomy" id="4236"/>
    <lineage>
        <taxon>Eukaryota</taxon>
        <taxon>Viridiplantae</taxon>
        <taxon>Streptophyta</taxon>
        <taxon>Embryophyta</taxon>
        <taxon>Tracheophyta</taxon>
        <taxon>Spermatophyta</taxon>
        <taxon>Magnoliopsida</taxon>
        <taxon>eudicotyledons</taxon>
        <taxon>Gunneridae</taxon>
        <taxon>Pentapetalae</taxon>
        <taxon>asterids</taxon>
        <taxon>campanulids</taxon>
        <taxon>Asterales</taxon>
        <taxon>Asteraceae</taxon>
        <taxon>Cichorioideae</taxon>
        <taxon>Cichorieae</taxon>
        <taxon>Lactucinae</taxon>
        <taxon>Lactuca</taxon>
    </lineage>
</organism>
<reference evidence="1 2" key="1">
    <citation type="journal article" date="2017" name="Nat. Commun.">
        <title>Genome assembly with in vitro proximity ligation data and whole-genome triplication in lettuce.</title>
        <authorList>
            <person name="Reyes-Chin-Wo S."/>
            <person name="Wang Z."/>
            <person name="Yang X."/>
            <person name="Kozik A."/>
            <person name="Arikit S."/>
            <person name="Song C."/>
            <person name="Xia L."/>
            <person name="Froenicke L."/>
            <person name="Lavelle D.O."/>
            <person name="Truco M.J."/>
            <person name="Xia R."/>
            <person name="Zhu S."/>
            <person name="Xu C."/>
            <person name="Xu H."/>
            <person name="Xu X."/>
            <person name="Cox K."/>
            <person name="Korf I."/>
            <person name="Meyers B.C."/>
            <person name="Michelmore R.W."/>
        </authorList>
    </citation>
    <scope>NUCLEOTIDE SEQUENCE [LARGE SCALE GENOMIC DNA]</scope>
    <source>
        <strain evidence="2">cv. Salinas</strain>
        <tissue evidence="1">Seedlings</tissue>
    </source>
</reference>
<comment type="caution">
    <text evidence="1">The sequence shown here is derived from an EMBL/GenBank/DDBJ whole genome shotgun (WGS) entry which is preliminary data.</text>
</comment>
<keyword evidence="2" id="KW-1185">Reference proteome</keyword>
<accession>A0A9R1UUT1</accession>
<proteinExistence type="predicted"/>
<protein>
    <submittedName>
        <fullName evidence="1">Uncharacterized protein</fullName>
    </submittedName>
</protein>
<name>A0A9R1UUT1_LACSA</name>
<evidence type="ECO:0000313" key="1">
    <source>
        <dbReference type="EMBL" id="KAJ0194146.1"/>
    </source>
</evidence>
<evidence type="ECO:0000313" key="2">
    <source>
        <dbReference type="Proteomes" id="UP000235145"/>
    </source>
</evidence>
<dbReference type="EMBL" id="NBSK02000008">
    <property type="protein sequence ID" value="KAJ0194146.1"/>
    <property type="molecule type" value="Genomic_DNA"/>
</dbReference>
<dbReference type="AlphaFoldDB" id="A0A9R1UUT1"/>